<dbReference type="EMBL" id="CP000473">
    <property type="protein sequence ID" value="ABJ84545.1"/>
    <property type="molecule type" value="Genomic_DNA"/>
</dbReference>
<dbReference type="InterPro" id="IPR051685">
    <property type="entry name" value="Ycf3/AcsC/BcsC/TPR_MFPF"/>
</dbReference>
<dbReference type="AlphaFoldDB" id="Q020U4"/>
<dbReference type="SMART" id="SM00028">
    <property type="entry name" value="TPR"/>
    <property type="match status" value="2"/>
</dbReference>
<organism evidence="4">
    <name type="scientific">Solibacter usitatus (strain Ellin6076)</name>
    <dbReference type="NCBI Taxonomy" id="234267"/>
    <lineage>
        <taxon>Bacteria</taxon>
        <taxon>Pseudomonadati</taxon>
        <taxon>Acidobacteriota</taxon>
        <taxon>Terriglobia</taxon>
        <taxon>Bryobacterales</taxon>
        <taxon>Solibacteraceae</taxon>
        <taxon>Candidatus Solibacter</taxon>
    </lineage>
</organism>
<dbReference type="InParanoid" id="Q020U4"/>
<dbReference type="PANTHER" id="PTHR44943">
    <property type="entry name" value="CELLULOSE SYNTHASE OPERON PROTEIN C"/>
    <property type="match status" value="1"/>
</dbReference>
<dbReference type="STRING" id="234267.Acid_3573"/>
<dbReference type="PROSITE" id="PS50005">
    <property type="entry name" value="TPR"/>
    <property type="match status" value="2"/>
</dbReference>
<keyword evidence="2 3" id="KW-0802">TPR repeat</keyword>
<feature type="repeat" description="TPR" evidence="3">
    <location>
        <begin position="339"/>
        <end position="372"/>
    </location>
</feature>
<reference evidence="4" key="1">
    <citation type="submission" date="2006-10" db="EMBL/GenBank/DDBJ databases">
        <title>Complete sequence of Solibacter usitatus Ellin6076.</title>
        <authorList>
            <consortium name="US DOE Joint Genome Institute"/>
            <person name="Copeland A."/>
            <person name="Lucas S."/>
            <person name="Lapidus A."/>
            <person name="Barry K."/>
            <person name="Detter J.C."/>
            <person name="Glavina del Rio T."/>
            <person name="Hammon N."/>
            <person name="Israni S."/>
            <person name="Dalin E."/>
            <person name="Tice H."/>
            <person name="Pitluck S."/>
            <person name="Thompson L.S."/>
            <person name="Brettin T."/>
            <person name="Bruce D."/>
            <person name="Han C."/>
            <person name="Tapia R."/>
            <person name="Gilna P."/>
            <person name="Schmutz J."/>
            <person name="Larimer F."/>
            <person name="Land M."/>
            <person name="Hauser L."/>
            <person name="Kyrpides N."/>
            <person name="Mikhailova N."/>
            <person name="Janssen P.H."/>
            <person name="Kuske C.R."/>
            <person name="Richardson P."/>
        </authorList>
    </citation>
    <scope>NUCLEOTIDE SEQUENCE</scope>
    <source>
        <strain evidence="4">Ellin6076</strain>
    </source>
</reference>
<dbReference type="InterPro" id="IPR011990">
    <property type="entry name" value="TPR-like_helical_dom_sf"/>
</dbReference>
<dbReference type="KEGG" id="sus:Acid_3573"/>
<name>Q020U4_SOLUE</name>
<sequence length="389" mass="44084" precursor="true">MLKLVAGLAMFAGTVAGQQNLIEEGFSHFYNLEYDEAIASFDKAIAQNPSNPDIHNHLAQSLIFREMFRDGALESELVSGNNSFLRRAKLNPSPETEKRILDEIGKAMTLAEAQLKKNPNDTAAMYADGIAYGLRSNYYWVVKKAWHDSLRDATSARKLHNRITELEPNNVDARLVQGLHDYIVGSLPWGYKMLGFMVGIKGDREKGIRTVQDVARNGRLNRVDAEIFLCALYRRENQAKLAVPLVQDLIQRYPRNYLLRLELGQMYSTSGDGVHGLQAVDEVARLKAAHSPGFDKLPWEKIYFQQGSIQFWYNDLDHSLENMKKVASKADDVDLNTGVLAYLRMGQIYDMKHRRAEAVEAYKKAIAYAPQAEAAQESKKYISTPYKRM</sequence>
<protein>
    <submittedName>
        <fullName evidence="4">Tetratricopeptide TPR_2 repeat protein</fullName>
    </submittedName>
</protein>
<evidence type="ECO:0000256" key="2">
    <source>
        <dbReference type="ARBA" id="ARBA00022803"/>
    </source>
</evidence>
<proteinExistence type="predicted"/>
<dbReference type="eggNOG" id="COG0457">
    <property type="taxonomic scope" value="Bacteria"/>
</dbReference>
<dbReference type="HOGENOM" id="CLU_696243_0_0_0"/>
<dbReference type="Gene3D" id="1.25.40.10">
    <property type="entry name" value="Tetratricopeptide repeat domain"/>
    <property type="match status" value="3"/>
</dbReference>
<evidence type="ECO:0000256" key="3">
    <source>
        <dbReference type="PROSITE-ProRule" id="PRU00339"/>
    </source>
</evidence>
<accession>Q020U4</accession>
<dbReference type="InterPro" id="IPR019734">
    <property type="entry name" value="TPR_rpt"/>
</dbReference>
<gene>
    <name evidence="4" type="ordered locus">Acid_3573</name>
</gene>
<evidence type="ECO:0000313" key="4">
    <source>
        <dbReference type="EMBL" id="ABJ84545.1"/>
    </source>
</evidence>
<keyword evidence="1" id="KW-0677">Repeat</keyword>
<dbReference type="Pfam" id="PF13414">
    <property type="entry name" value="TPR_11"/>
    <property type="match status" value="1"/>
</dbReference>
<dbReference type="PANTHER" id="PTHR44943:SF5">
    <property type="entry name" value="BLL7697 PROTEIN"/>
    <property type="match status" value="1"/>
</dbReference>
<evidence type="ECO:0000256" key="1">
    <source>
        <dbReference type="ARBA" id="ARBA00022737"/>
    </source>
</evidence>
<feature type="repeat" description="TPR" evidence="3">
    <location>
        <begin position="18"/>
        <end position="51"/>
    </location>
</feature>
<dbReference type="SUPFAM" id="SSF48452">
    <property type="entry name" value="TPR-like"/>
    <property type="match status" value="1"/>
</dbReference>